<feature type="signal peptide" evidence="15">
    <location>
        <begin position="1"/>
        <end position="23"/>
    </location>
</feature>
<comment type="similarity">
    <text evidence="2 12">Belongs to the acid sphingomyelinase family.</text>
</comment>
<dbReference type="CDD" id="cd00842">
    <property type="entry name" value="MPP_ASMase"/>
    <property type="match status" value="1"/>
</dbReference>
<feature type="binding site" evidence="13">
    <location>
        <position position="182"/>
    </location>
    <ligand>
        <name>Zn(2+)</name>
        <dbReference type="ChEBI" id="CHEBI:29105"/>
        <label>1</label>
    </ligand>
</feature>
<evidence type="ECO:0000313" key="18">
    <source>
        <dbReference type="Proteomes" id="UP000801492"/>
    </source>
</evidence>
<evidence type="ECO:0000256" key="7">
    <source>
        <dbReference type="ARBA" id="ARBA00022833"/>
    </source>
</evidence>
<dbReference type="GO" id="GO:0006685">
    <property type="term" value="P:sphingomyelin catabolic process"/>
    <property type="evidence" value="ECO:0007669"/>
    <property type="project" value="UniProtKB-UniRule"/>
</dbReference>
<comment type="cofactor">
    <cofactor evidence="13">
        <name>Zn(2+)</name>
        <dbReference type="ChEBI" id="CHEBI:29105"/>
    </cofactor>
    <text evidence="13">Binds 2 Zn(2+) ions per subunit.</text>
</comment>
<dbReference type="Proteomes" id="UP000801492">
    <property type="component" value="Unassembled WGS sequence"/>
</dbReference>
<keyword evidence="8 14" id="KW-1015">Disulfide bond</keyword>
<dbReference type="GO" id="GO:0016798">
    <property type="term" value="F:hydrolase activity, acting on glycosyl bonds"/>
    <property type="evidence" value="ECO:0007669"/>
    <property type="project" value="UniProtKB-KW"/>
</dbReference>
<feature type="disulfide bond" evidence="14">
    <location>
        <begin position="362"/>
        <end position="410"/>
    </location>
</feature>
<sequence length="595" mass="68805">MFFRNMLFFIQLLLISFLAQVNCEGSSLQIEQGIQEFIRTNEEPDYLQNAVTEFFKTKNKSIENKLSCIACRIVVKAGIELIKSGVSNDTFANYVNKMCILFSGWGKIECEGFTKFHTETLMYIAENREDLTAAHVCALRLQQNNCEDPDYDPWSIDIPPGTSPEIPKNPTEEVKKIIHLTDIHYDPFYEPGSKTVCDTYLCCESMSGKPENPEDGAGYWGDYHSCDTPWHAIVDGLKQIKKQHPQVDWVYYTGDIVSHQSWATSKEHNTESIRRVMQGLKDTFGSTPVYSILGNHEPHPTDLYSSDNVTNGVSTQWIFDVAIEQWAHWLPKETETTIRKGGYYTVLARPGFRIIALNSNVCYTANLWLVYQDKDPYGQLQWLVEVLTEAEKNKEAVHILSHIPPGDSECFKQWSHEFRRIVDRFSNTITGQFNGHTHHDELRVFYGINNPEEVVNVAYNGGSFTTFVALNPDYRIYDVEAERYYVLDYEQWTYNLTEANLDSKKDPNWYKLYSFKDAYGLEKLEPSDFHDLLQRMSTDVSLIEKYRRFKVRDSPIPLSSECDKRCLTNLFCSITAVEYEDSLQCKAFKKKFYKS</sequence>
<dbReference type="SUPFAM" id="SSF56300">
    <property type="entry name" value="Metallo-dependent phosphatases"/>
    <property type="match status" value="1"/>
</dbReference>
<dbReference type="PROSITE" id="PS50015">
    <property type="entry name" value="SAP_B"/>
    <property type="match status" value="1"/>
</dbReference>
<dbReference type="PANTHER" id="PTHR10340">
    <property type="entry name" value="SPHINGOMYELIN PHOSPHODIESTERASE"/>
    <property type="match status" value="1"/>
</dbReference>
<dbReference type="InterPro" id="IPR041805">
    <property type="entry name" value="ASMase/PPN1_MPP"/>
</dbReference>
<evidence type="ECO:0000256" key="15">
    <source>
        <dbReference type="SAM" id="SignalP"/>
    </source>
</evidence>
<keyword evidence="4 13" id="KW-0479">Metal-binding</keyword>
<feature type="domain" description="Saposin B-type" evidence="16">
    <location>
        <begin position="64"/>
        <end position="150"/>
    </location>
</feature>
<dbReference type="SUPFAM" id="SSF47862">
    <property type="entry name" value="Saposin"/>
    <property type="match status" value="1"/>
</dbReference>
<reference evidence="17" key="1">
    <citation type="submission" date="2019-08" db="EMBL/GenBank/DDBJ databases">
        <title>The genome of the North American firefly Photinus pyralis.</title>
        <authorList>
            <consortium name="Photinus pyralis genome working group"/>
            <person name="Fallon T.R."/>
            <person name="Sander Lower S.E."/>
            <person name="Weng J.-K."/>
        </authorList>
    </citation>
    <scope>NUCLEOTIDE SEQUENCE</scope>
    <source>
        <strain evidence="17">TRF0915ILg1</strain>
        <tissue evidence="17">Whole body</tissue>
    </source>
</reference>
<dbReference type="Pfam" id="PF00149">
    <property type="entry name" value="Metallophos"/>
    <property type="match status" value="1"/>
</dbReference>
<name>A0A8K0D1S3_IGNLU</name>
<evidence type="ECO:0000313" key="17">
    <source>
        <dbReference type="EMBL" id="KAF2894532.1"/>
    </source>
</evidence>
<dbReference type="InterPro" id="IPR029052">
    <property type="entry name" value="Metallo-depent_PP-like"/>
</dbReference>
<dbReference type="GO" id="GO:0005764">
    <property type="term" value="C:lysosome"/>
    <property type="evidence" value="ECO:0007669"/>
    <property type="project" value="TreeGrafter"/>
</dbReference>
<evidence type="ECO:0000256" key="11">
    <source>
        <dbReference type="ARBA" id="ARBA00047268"/>
    </source>
</evidence>
<dbReference type="InterPro" id="IPR011001">
    <property type="entry name" value="Saposin-like"/>
</dbReference>
<keyword evidence="10 12" id="KW-0326">Glycosidase</keyword>
<keyword evidence="3" id="KW-0964">Secreted</keyword>
<evidence type="ECO:0000256" key="1">
    <source>
        <dbReference type="ARBA" id="ARBA00004613"/>
    </source>
</evidence>
<evidence type="ECO:0000256" key="12">
    <source>
        <dbReference type="PIRNR" id="PIRNR000948"/>
    </source>
</evidence>
<feature type="disulfide bond" evidence="14">
    <location>
        <begin position="99"/>
        <end position="110"/>
    </location>
</feature>
<feature type="binding site" evidence="13">
    <location>
        <position position="436"/>
    </location>
    <ligand>
        <name>Zn(2+)</name>
        <dbReference type="ChEBI" id="CHEBI:29105"/>
        <label>2</label>
    </ligand>
</feature>
<dbReference type="EMBL" id="VTPC01006943">
    <property type="protein sequence ID" value="KAF2894532.1"/>
    <property type="molecule type" value="Genomic_DNA"/>
</dbReference>
<comment type="function">
    <text evidence="12">Converts sphingomyelin to ceramide.</text>
</comment>
<feature type="binding site" evidence="13">
    <location>
        <position position="255"/>
    </location>
    <ligand>
        <name>Zn(2+)</name>
        <dbReference type="ChEBI" id="CHEBI:29105"/>
        <label>1</label>
    </ligand>
</feature>
<dbReference type="GO" id="GO:0005615">
    <property type="term" value="C:extracellular space"/>
    <property type="evidence" value="ECO:0007669"/>
    <property type="project" value="TreeGrafter"/>
</dbReference>
<dbReference type="InterPro" id="IPR045473">
    <property type="entry name" value="ASM_C"/>
</dbReference>
<dbReference type="GO" id="GO:0016020">
    <property type="term" value="C:membrane"/>
    <property type="evidence" value="ECO:0007669"/>
    <property type="project" value="GOC"/>
</dbReference>
<evidence type="ECO:0000256" key="6">
    <source>
        <dbReference type="ARBA" id="ARBA00022801"/>
    </source>
</evidence>
<evidence type="ECO:0000259" key="16">
    <source>
        <dbReference type="PROSITE" id="PS50015"/>
    </source>
</evidence>
<accession>A0A8K0D1S3</accession>
<dbReference type="InterPro" id="IPR011160">
    <property type="entry name" value="Sphingomy_PDE"/>
</dbReference>
<evidence type="ECO:0000256" key="14">
    <source>
        <dbReference type="PIRSR" id="PIRSR000948-2"/>
    </source>
</evidence>
<evidence type="ECO:0000256" key="10">
    <source>
        <dbReference type="ARBA" id="ARBA00023295"/>
    </source>
</evidence>
<feature type="chain" id="PRO_5035451044" description="Sphingomyelin phosphodiesterase" evidence="15">
    <location>
        <begin position="24"/>
        <end position="595"/>
    </location>
</feature>
<feature type="disulfide bond" evidence="14">
    <location>
        <begin position="562"/>
        <end position="566"/>
    </location>
</feature>
<evidence type="ECO:0000256" key="5">
    <source>
        <dbReference type="ARBA" id="ARBA00022729"/>
    </source>
</evidence>
<dbReference type="GO" id="GO:0046872">
    <property type="term" value="F:metal ion binding"/>
    <property type="evidence" value="ECO:0007669"/>
    <property type="project" value="UniProtKB-KW"/>
</dbReference>
<keyword evidence="9" id="KW-0325">Glycoprotein</keyword>
<protein>
    <recommendedName>
        <fullName evidence="12">Sphingomyelin phosphodiesterase</fullName>
        <ecNumber evidence="12">3.1.4.12</ecNumber>
    </recommendedName>
</protein>
<proteinExistence type="inferred from homology"/>
<keyword evidence="6 12" id="KW-0378">Hydrolase</keyword>
<evidence type="ECO:0000256" key="2">
    <source>
        <dbReference type="ARBA" id="ARBA00008234"/>
    </source>
</evidence>
<keyword evidence="7 13" id="KW-0862">Zinc</keyword>
<evidence type="ECO:0000256" key="4">
    <source>
        <dbReference type="ARBA" id="ARBA00022723"/>
    </source>
</evidence>
<dbReference type="GO" id="GO:0046513">
    <property type="term" value="P:ceramide biosynthetic process"/>
    <property type="evidence" value="ECO:0007669"/>
    <property type="project" value="TreeGrafter"/>
</dbReference>
<feature type="binding site" evidence="13">
    <location>
        <position position="438"/>
    </location>
    <ligand>
        <name>Zn(2+)</name>
        <dbReference type="ChEBI" id="CHEBI:29105"/>
        <label>1</label>
    </ligand>
</feature>
<feature type="disulfide bond" evidence="14">
    <location>
        <begin position="197"/>
        <end position="202"/>
    </location>
</feature>
<organism evidence="17 18">
    <name type="scientific">Ignelater luminosus</name>
    <name type="common">Cucubano</name>
    <name type="synonym">Pyrophorus luminosus</name>
    <dbReference type="NCBI Taxonomy" id="2038154"/>
    <lineage>
        <taxon>Eukaryota</taxon>
        <taxon>Metazoa</taxon>
        <taxon>Ecdysozoa</taxon>
        <taxon>Arthropoda</taxon>
        <taxon>Hexapoda</taxon>
        <taxon>Insecta</taxon>
        <taxon>Pterygota</taxon>
        <taxon>Neoptera</taxon>
        <taxon>Endopterygota</taxon>
        <taxon>Coleoptera</taxon>
        <taxon>Polyphaga</taxon>
        <taxon>Elateriformia</taxon>
        <taxon>Elateroidea</taxon>
        <taxon>Elateridae</taxon>
        <taxon>Agrypninae</taxon>
        <taxon>Pyrophorini</taxon>
        <taxon>Ignelater</taxon>
    </lineage>
</organism>
<dbReference type="Gene3D" id="3.60.21.10">
    <property type="match status" value="1"/>
</dbReference>
<keyword evidence="18" id="KW-1185">Reference proteome</keyword>
<dbReference type="GO" id="GO:0061750">
    <property type="term" value="F:acid sphingomyelin phosphodiesterase activity"/>
    <property type="evidence" value="ECO:0007669"/>
    <property type="project" value="TreeGrafter"/>
</dbReference>
<comment type="subcellular location">
    <subcellularLocation>
        <location evidence="1">Secreted</location>
    </subcellularLocation>
</comment>
<dbReference type="EC" id="3.1.4.12" evidence="12"/>
<feature type="binding site" evidence="13">
    <location>
        <position position="184"/>
    </location>
    <ligand>
        <name>Zn(2+)</name>
        <dbReference type="ChEBI" id="CHEBI:29105"/>
        <label>1</label>
    </ligand>
</feature>
<dbReference type="AlphaFoldDB" id="A0A8K0D1S3"/>
<keyword evidence="5 15" id="KW-0732">Signal</keyword>
<evidence type="ECO:0000256" key="3">
    <source>
        <dbReference type="ARBA" id="ARBA00022525"/>
    </source>
</evidence>
<evidence type="ECO:0000256" key="9">
    <source>
        <dbReference type="ARBA" id="ARBA00023180"/>
    </source>
</evidence>
<feature type="binding site" evidence="13">
    <location>
        <position position="295"/>
    </location>
    <ligand>
        <name>Zn(2+)</name>
        <dbReference type="ChEBI" id="CHEBI:29105"/>
        <label>2</label>
    </ligand>
</feature>
<feature type="binding site" evidence="13">
    <location>
        <position position="402"/>
    </location>
    <ligand>
        <name>Zn(2+)</name>
        <dbReference type="ChEBI" id="CHEBI:29105"/>
        <label>2</label>
    </ligand>
</feature>
<comment type="caution">
    <text evidence="17">The sequence shown here is derived from an EMBL/GenBank/DDBJ whole genome shotgun (WGS) entry which is preliminary data.</text>
</comment>
<dbReference type="PANTHER" id="PTHR10340:SF29">
    <property type="entry name" value="SPHINGOMYELIN PHOSPHODIESTERASE"/>
    <property type="match status" value="1"/>
</dbReference>
<evidence type="ECO:0000256" key="13">
    <source>
        <dbReference type="PIRSR" id="PIRSR000948-1"/>
    </source>
</evidence>
<dbReference type="InterPro" id="IPR008139">
    <property type="entry name" value="SaposinB_dom"/>
</dbReference>
<feature type="disulfide bond" evidence="14">
    <location>
        <begin position="203"/>
        <end position="226"/>
    </location>
</feature>
<dbReference type="Pfam" id="PF19272">
    <property type="entry name" value="ASMase_C"/>
    <property type="match status" value="1"/>
</dbReference>
<evidence type="ECO:0000256" key="8">
    <source>
        <dbReference type="ARBA" id="ARBA00023157"/>
    </source>
</evidence>
<dbReference type="OrthoDB" id="282973at2759"/>
<dbReference type="PIRSF" id="PIRSF000948">
    <property type="entry name" value="Sphingomy_PDE"/>
    <property type="match status" value="1"/>
</dbReference>
<dbReference type="InterPro" id="IPR004843">
    <property type="entry name" value="Calcineurin-like_PHP"/>
</dbReference>
<feature type="binding site" evidence="13">
    <location>
        <position position="255"/>
    </location>
    <ligand>
        <name>Zn(2+)</name>
        <dbReference type="ChEBI" id="CHEBI:29105"/>
        <label>2</label>
    </ligand>
</feature>
<comment type="catalytic activity">
    <reaction evidence="11">
        <text>a sphingomyelin + H2O = phosphocholine + an N-acylsphing-4-enine + H(+)</text>
        <dbReference type="Rhea" id="RHEA:19253"/>
        <dbReference type="ChEBI" id="CHEBI:15377"/>
        <dbReference type="ChEBI" id="CHEBI:15378"/>
        <dbReference type="ChEBI" id="CHEBI:17636"/>
        <dbReference type="ChEBI" id="CHEBI:52639"/>
        <dbReference type="ChEBI" id="CHEBI:295975"/>
        <dbReference type="EC" id="3.1.4.12"/>
    </reaction>
    <physiologicalReaction direction="left-to-right" evidence="11">
        <dbReference type="Rhea" id="RHEA:19254"/>
    </physiologicalReaction>
</comment>
<gene>
    <name evidence="17" type="ORF">ILUMI_11660</name>
</gene>